<accession>A0ABP1S7J6</accession>
<sequence length="198" mass="22164">MNVLHLGDYIEAVTGVTAACANVSQTENIEKKLINTFSTCLSKISGDKPTEFLGQVFTTCNHQDKYIPCWEQLNKDVLKECGKDKEPLLPALYVGTVIAFCGSDLGEKRIDELKNASNDREVARSCPNVEVKVLQNFQEHCANLLADMESPRFCIRRKAIQKCVDQLFSIVCTDPLPTFFNIYKNIYGDTTGLLQCDN</sequence>
<dbReference type="EMBL" id="CAXLJM020000164">
    <property type="protein sequence ID" value="CAL8145315.1"/>
    <property type="molecule type" value="Genomic_DNA"/>
</dbReference>
<keyword evidence="2" id="KW-1185">Reference proteome</keyword>
<gene>
    <name evidence="1" type="ORF">ODALV1_LOCUS30451</name>
</gene>
<proteinExistence type="predicted"/>
<reference evidence="1 2" key="1">
    <citation type="submission" date="2024-08" db="EMBL/GenBank/DDBJ databases">
        <authorList>
            <person name="Cucini C."/>
            <person name="Frati F."/>
        </authorList>
    </citation>
    <scope>NUCLEOTIDE SEQUENCE [LARGE SCALE GENOMIC DNA]</scope>
</reference>
<name>A0ABP1S7J6_9HEXA</name>
<organism evidence="1 2">
    <name type="scientific">Orchesella dallaii</name>
    <dbReference type="NCBI Taxonomy" id="48710"/>
    <lineage>
        <taxon>Eukaryota</taxon>
        <taxon>Metazoa</taxon>
        <taxon>Ecdysozoa</taxon>
        <taxon>Arthropoda</taxon>
        <taxon>Hexapoda</taxon>
        <taxon>Collembola</taxon>
        <taxon>Entomobryomorpha</taxon>
        <taxon>Entomobryoidea</taxon>
        <taxon>Orchesellidae</taxon>
        <taxon>Orchesellinae</taxon>
        <taxon>Orchesella</taxon>
    </lineage>
</organism>
<protein>
    <recommendedName>
        <fullName evidence="3">27 kDa hemolymph protein</fullName>
    </recommendedName>
</protein>
<dbReference type="Proteomes" id="UP001642540">
    <property type="component" value="Unassembled WGS sequence"/>
</dbReference>
<evidence type="ECO:0008006" key="3">
    <source>
        <dbReference type="Google" id="ProtNLM"/>
    </source>
</evidence>
<evidence type="ECO:0000313" key="1">
    <source>
        <dbReference type="EMBL" id="CAL8145315.1"/>
    </source>
</evidence>
<evidence type="ECO:0000313" key="2">
    <source>
        <dbReference type="Proteomes" id="UP001642540"/>
    </source>
</evidence>
<comment type="caution">
    <text evidence="1">The sequence shown here is derived from an EMBL/GenBank/DDBJ whole genome shotgun (WGS) entry which is preliminary data.</text>
</comment>